<feature type="compositionally biased region" description="Acidic residues" evidence="1">
    <location>
        <begin position="196"/>
        <end position="209"/>
    </location>
</feature>
<dbReference type="GO" id="GO:0000428">
    <property type="term" value="C:DNA-directed RNA polymerase complex"/>
    <property type="evidence" value="ECO:0007669"/>
    <property type="project" value="UniProtKB-KW"/>
</dbReference>
<evidence type="ECO:0000256" key="1">
    <source>
        <dbReference type="SAM" id="MobiDB-lite"/>
    </source>
</evidence>
<feature type="compositionally biased region" description="Basic and acidic residues" evidence="1">
    <location>
        <begin position="565"/>
        <end position="574"/>
    </location>
</feature>
<evidence type="ECO:0000313" key="3">
    <source>
        <dbReference type="Proteomes" id="UP001303889"/>
    </source>
</evidence>
<reference evidence="2" key="1">
    <citation type="journal article" date="2023" name="Mol. Phylogenet. Evol.">
        <title>Genome-scale phylogeny and comparative genomics of the fungal order Sordariales.</title>
        <authorList>
            <person name="Hensen N."/>
            <person name="Bonometti L."/>
            <person name="Westerberg I."/>
            <person name="Brannstrom I.O."/>
            <person name="Guillou S."/>
            <person name="Cros-Aarteil S."/>
            <person name="Calhoun S."/>
            <person name="Haridas S."/>
            <person name="Kuo A."/>
            <person name="Mondo S."/>
            <person name="Pangilinan J."/>
            <person name="Riley R."/>
            <person name="LaButti K."/>
            <person name="Andreopoulos B."/>
            <person name="Lipzen A."/>
            <person name="Chen C."/>
            <person name="Yan M."/>
            <person name="Daum C."/>
            <person name="Ng V."/>
            <person name="Clum A."/>
            <person name="Steindorff A."/>
            <person name="Ohm R.A."/>
            <person name="Martin F."/>
            <person name="Silar P."/>
            <person name="Natvig D.O."/>
            <person name="Lalanne C."/>
            <person name="Gautier V."/>
            <person name="Ament-Velasquez S.L."/>
            <person name="Kruys A."/>
            <person name="Hutchinson M.I."/>
            <person name="Powell A.J."/>
            <person name="Barry K."/>
            <person name="Miller A.N."/>
            <person name="Grigoriev I.V."/>
            <person name="Debuchy R."/>
            <person name="Gladieux P."/>
            <person name="Hiltunen Thoren M."/>
            <person name="Johannesson H."/>
        </authorList>
    </citation>
    <scope>NUCLEOTIDE SEQUENCE</scope>
    <source>
        <strain evidence="2">CBS 103.79</strain>
    </source>
</reference>
<dbReference type="PANTHER" id="PTHR28155">
    <property type="entry name" value="ACR243WP"/>
    <property type="match status" value="1"/>
</dbReference>
<feature type="region of interest" description="Disordered" evidence="1">
    <location>
        <begin position="465"/>
        <end position="758"/>
    </location>
</feature>
<dbReference type="EMBL" id="MU855432">
    <property type="protein sequence ID" value="KAK3903735.1"/>
    <property type="molecule type" value="Genomic_DNA"/>
</dbReference>
<feature type="compositionally biased region" description="Acidic residues" evidence="1">
    <location>
        <begin position="312"/>
        <end position="324"/>
    </location>
</feature>
<sequence length="758" mass="80122">MAGPRAPIGTLQQHASTAAELVRNMAPKMSTKTNPTRARKPADKVESESDSDSESESEASRSESDPETDEATRTSTREFFDNVKKLKEKQAAAASASKPIASPAPKTKLPATKTNPVSESSASESESESDDGGAKMDVDPKPDVKPKNAAKQPVKKTAQQPADSESESDSSDDETPTPAPKTTRQPPSTSASEASSDSESEEESSDEEPAPAKPATKTAVKKTAVAPKRSSDSDESTSESEGASESASGSGSESESESESEDEPEPPRKPTKSSKATRDAPVAKPAPVKSSKASATVSKSAKSKEVISESDSSSEAESGSDSESEGASNSTTSLEKLKGKTAIPPTREILSQGFHLRKAEEHMDAATIARLFKKAKAEGKQIWYFTTPKSVPIEVVQKHAIPLDKVHAGKAIFSHEGSDYTGQFEEPVSHAIKVMIPGTTGANYQTLSQPVDRVLHLTRVTRFGNEGASETAPAATSASLIAAPRPQPKGLKARYQPFGVTNGVAGTIGMDESDSDGDVEMTQAPPLPSESSKNAAKKRKHGDVAKETPGQEDTASTPVKKSKKARVESSKPVKETPVAPPVLQGSTKAAKAPEPELSSPVKKSKSKTKSKTAETAAKETKKPNKITPVLPPSGVSAISSSPAGWQSMSERRKQLEAARALTPVTPTKSKTFDWTPVKIRGKRTPPKVVTLNPRGPQTPENNAGQRGRAMSVPPQPLKGILKTPERVEQTSQNKSLGKKKMCQSTSISWKGNTKKGAY</sequence>
<comment type="caution">
    <text evidence="2">The sequence shown here is derived from an EMBL/GenBank/DDBJ whole genome shotgun (WGS) entry which is preliminary data.</text>
</comment>
<proteinExistence type="predicted"/>
<feature type="compositionally biased region" description="Acidic residues" evidence="1">
    <location>
        <begin position="254"/>
        <end position="264"/>
    </location>
</feature>
<protein>
    <submittedName>
        <fullName evidence="2">DNA-directed RNA polymerase I subunit RPA34.5-domain-containing protein</fullName>
    </submittedName>
</protein>
<dbReference type="Pfam" id="PF08208">
    <property type="entry name" value="RNA_polI_A34"/>
    <property type="match status" value="1"/>
</dbReference>
<feature type="region of interest" description="Disordered" evidence="1">
    <location>
        <begin position="1"/>
        <end position="345"/>
    </location>
</feature>
<reference evidence="2" key="2">
    <citation type="submission" date="2023-05" db="EMBL/GenBank/DDBJ databases">
        <authorList>
            <consortium name="Lawrence Berkeley National Laboratory"/>
            <person name="Steindorff A."/>
            <person name="Hensen N."/>
            <person name="Bonometti L."/>
            <person name="Westerberg I."/>
            <person name="Brannstrom I.O."/>
            <person name="Guillou S."/>
            <person name="Cros-Aarteil S."/>
            <person name="Calhoun S."/>
            <person name="Haridas S."/>
            <person name="Kuo A."/>
            <person name="Mondo S."/>
            <person name="Pangilinan J."/>
            <person name="Riley R."/>
            <person name="Labutti K."/>
            <person name="Andreopoulos B."/>
            <person name="Lipzen A."/>
            <person name="Chen C."/>
            <person name="Yanf M."/>
            <person name="Daum C."/>
            <person name="Ng V."/>
            <person name="Clum A."/>
            <person name="Ohm R."/>
            <person name="Martin F."/>
            <person name="Silar P."/>
            <person name="Natvig D."/>
            <person name="Lalanne C."/>
            <person name="Gautier V."/>
            <person name="Ament-Velasquez S.L."/>
            <person name="Kruys A."/>
            <person name="Hutchinson M.I."/>
            <person name="Powell A.J."/>
            <person name="Barry K."/>
            <person name="Miller A.N."/>
            <person name="Grigoriev I.V."/>
            <person name="Debuchy R."/>
            <person name="Gladieux P."/>
            <person name="Thoren M.H."/>
            <person name="Johannesson H."/>
        </authorList>
    </citation>
    <scope>NUCLEOTIDE SEQUENCE</scope>
    <source>
        <strain evidence="2">CBS 103.79</strain>
    </source>
</reference>
<gene>
    <name evidence="2" type="ORF">C8A05DRAFT_32506</name>
</gene>
<dbReference type="AlphaFoldDB" id="A0AAN6MNQ5"/>
<name>A0AAN6MNQ5_9PEZI</name>
<keyword evidence="3" id="KW-1185">Reference proteome</keyword>
<keyword evidence="2" id="KW-0804">Transcription</keyword>
<feature type="compositionally biased region" description="Polar residues" evidence="1">
    <location>
        <begin position="742"/>
        <end position="751"/>
    </location>
</feature>
<feature type="compositionally biased region" description="Low complexity" evidence="1">
    <location>
        <begin position="468"/>
        <end position="484"/>
    </location>
</feature>
<feature type="compositionally biased region" description="Low complexity" evidence="1">
    <location>
        <begin position="280"/>
        <end position="300"/>
    </location>
</feature>
<feature type="compositionally biased region" description="Low complexity" evidence="1">
    <location>
        <begin position="239"/>
        <end position="253"/>
    </location>
</feature>
<feature type="compositionally biased region" description="Low complexity" evidence="1">
    <location>
        <begin position="186"/>
        <end position="195"/>
    </location>
</feature>
<feature type="compositionally biased region" description="Polar residues" evidence="1">
    <location>
        <begin position="636"/>
        <end position="648"/>
    </location>
</feature>
<organism evidence="2 3">
    <name type="scientific">Staphylotrichum tortipilum</name>
    <dbReference type="NCBI Taxonomy" id="2831512"/>
    <lineage>
        <taxon>Eukaryota</taxon>
        <taxon>Fungi</taxon>
        <taxon>Dikarya</taxon>
        <taxon>Ascomycota</taxon>
        <taxon>Pezizomycotina</taxon>
        <taxon>Sordariomycetes</taxon>
        <taxon>Sordariomycetidae</taxon>
        <taxon>Sordariales</taxon>
        <taxon>Chaetomiaceae</taxon>
        <taxon>Staphylotrichum</taxon>
    </lineage>
</organism>
<dbReference type="PANTHER" id="PTHR28155:SF1">
    <property type="entry name" value="DNA-DIRECTED RNA POLYMERASE I SUBUNIT RPA34.5-DOMAIN-CONTAINING PROTEIN"/>
    <property type="match status" value="1"/>
</dbReference>
<dbReference type="InterPro" id="IPR053263">
    <property type="entry name" value="Euk_RPA34_RNAP_subunit"/>
</dbReference>
<accession>A0AAN6MNQ5</accession>
<evidence type="ECO:0000313" key="2">
    <source>
        <dbReference type="EMBL" id="KAK3903735.1"/>
    </source>
</evidence>
<feature type="compositionally biased region" description="Basic and acidic residues" evidence="1">
    <location>
        <begin position="132"/>
        <end position="146"/>
    </location>
</feature>
<feature type="compositionally biased region" description="Basic and acidic residues" evidence="1">
    <location>
        <begin position="58"/>
        <end position="90"/>
    </location>
</feature>
<feature type="compositionally biased region" description="Low complexity" evidence="1">
    <location>
        <begin position="213"/>
        <end position="228"/>
    </location>
</feature>
<dbReference type="GO" id="GO:0006360">
    <property type="term" value="P:transcription by RNA polymerase I"/>
    <property type="evidence" value="ECO:0007669"/>
    <property type="project" value="InterPro"/>
</dbReference>
<feature type="compositionally biased region" description="Acidic residues" evidence="1">
    <location>
        <begin position="48"/>
        <end position="57"/>
    </location>
</feature>
<feature type="compositionally biased region" description="Low complexity" evidence="1">
    <location>
        <begin position="91"/>
        <end position="108"/>
    </location>
</feature>
<keyword evidence="2" id="KW-0240">DNA-directed RNA polymerase</keyword>
<dbReference type="Proteomes" id="UP001303889">
    <property type="component" value="Unassembled WGS sequence"/>
</dbReference>
<feature type="compositionally biased region" description="Acidic residues" evidence="1">
    <location>
        <begin position="164"/>
        <end position="175"/>
    </location>
</feature>
<dbReference type="InterPro" id="IPR013240">
    <property type="entry name" value="DNA-dir_RNA_pol1_su_RPA34"/>
</dbReference>